<keyword evidence="4" id="KW-1185">Reference proteome</keyword>
<dbReference type="OrthoDB" id="71310at2759"/>
<feature type="domain" description="SAYSvFN" evidence="2">
    <location>
        <begin position="38"/>
        <end position="106"/>
    </location>
</feature>
<dbReference type="PANTHER" id="PTHR13527">
    <property type="entry name" value="SAYSVFN DOMAIN-CONTAINING PROTEIN 1"/>
    <property type="match status" value="1"/>
</dbReference>
<feature type="non-terminal residue" evidence="3">
    <location>
        <position position="165"/>
    </location>
</feature>
<name>V8NGY2_OPHHA</name>
<gene>
    <name evidence="3" type="ORF">L345_12734</name>
</gene>
<dbReference type="AlphaFoldDB" id="V8NGY2"/>
<keyword evidence="1" id="KW-0812">Transmembrane</keyword>
<dbReference type="InterPro" id="IPR039159">
    <property type="entry name" value="SAYSD1"/>
</dbReference>
<dbReference type="InterPro" id="IPR019387">
    <property type="entry name" value="SAYSvFN_dom"/>
</dbReference>
<feature type="non-terminal residue" evidence="3">
    <location>
        <position position="1"/>
    </location>
</feature>
<evidence type="ECO:0000313" key="4">
    <source>
        <dbReference type="Proteomes" id="UP000018936"/>
    </source>
</evidence>
<keyword evidence="1" id="KW-0472">Membrane</keyword>
<proteinExistence type="predicted"/>
<evidence type="ECO:0000259" key="2">
    <source>
        <dbReference type="Pfam" id="PF10260"/>
    </source>
</evidence>
<dbReference type="Proteomes" id="UP000018936">
    <property type="component" value="Unassembled WGS sequence"/>
</dbReference>
<dbReference type="Pfam" id="PF10260">
    <property type="entry name" value="SAYSvFN"/>
    <property type="match status" value="1"/>
</dbReference>
<evidence type="ECO:0000313" key="3">
    <source>
        <dbReference type="EMBL" id="ETE61514.1"/>
    </source>
</evidence>
<sequence length="165" mass="19131">MYIVIESGQRSENHEAQIIASPLPWWIHYVLKNELLLKFLLWLVLLGLFVELEFGLPYFVLSMFYWIYVGTRGPRERQPGEKSAYSVFNPGCEAIQGTLTAEHYDEHSKIWTVDKPNGWVYSLSTEAIHAEMFRHGLVEFSSISHVPSSVQKRIGMQVTYLSYLM</sequence>
<feature type="transmembrane region" description="Helical" evidence="1">
    <location>
        <begin position="39"/>
        <end position="68"/>
    </location>
</feature>
<keyword evidence="1" id="KW-1133">Transmembrane helix</keyword>
<evidence type="ECO:0000256" key="1">
    <source>
        <dbReference type="SAM" id="Phobius"/>
    </source>
</evidence>
<dbReference type="PANTHER" id="PTHR13527:SF0">
    <property type="entry name" value="SAYSVFN DOMAIN-CONTAINING PROTEIN 1"/>
    <property type="match status" value="1"/>
</dbReference>
<dbReference type="EMBL" id="AZIM01003862">
    <property type="protein sequence ID" value="ETE61514.1"/>
    <property type="molecule type" value="Genomic_DNA"/>
</dbReference>
<reference evidence="3 4" key="1">
    <citation type="journal article" date="2013" name="Proc. Natl. Acad. Sci. U.S.A.">
        <title>The king cobra genome reveals dynamic gene evolution and adaptation in the snake venom system.</title>
        <authorList>
            <person name="Vonk F.J."/>
            <person name="Casewell N.R."/>
            <person name="Henkel C.V."/>
            <person name="Heimberg A.M."/>
            <person name="Jansen H.J."/>
            <person name="McCleary R.J."/>
            <person name="Kerkkamp H.M."/>
            <person name="Vos R.A."/>
            <person name="Guerreiro I."/>
            <person name="Calvete J.J."/>
            <person name="Wuster W."/>
            <person name="Woods A.E."/>
            <person name="Logan J.M."/>
            <person name="Harrison R.A."/>
            <person name="Castoe T.A."/>
            <person name="de Koning A.P."/>
            <person name="Pollock D.D."/>
            <person name="Yandell M."/>
            <person name="Calderon D."/>
            <person name="Renjifo C."/>
            <person name="Currier R.B."/>
            <person name="Salgado D."/>
            <person name="Pla D."/>
            <person name="Sanz L."/>
            <person name="Hyder A.S."/>
            <person name="Ribeiro J.M."/>
            <person name="Arntzen J.W."/>
            <person name="van den Thillart G.E."/>
            <person name="Boetzer M."/>
            <person name="Pirovano W."/>
            <person name="Dirks R.P."/>
            <person name="Spaink H.P."/>
            <person name="Duboule D."/>
            <person name="McGlinn E."/>
            <person name="Kini R.M."/>
            <person name="Richardson M.K."/>
        </authorList>
    </citation>
    <scope>NUCLEOTIDE SEQUENCE</scope>
    <source>
        <tissue evidence="3">Blood</tissue>
    </source>
</reference>
<accession>V8NGY2</accession>
<protein>
    <recommendedName>
        <fullName evidence="2">SAYSvFN domain-containing protein</fullName>
    </recommendedName>
</protein>
<organism evidence="3 4">
    <name type="scientific">Ophiophagus hannah</name>
    <name type="common">King cobra</name>
    <name type="synonym">Naja hannah</name>
    <dbReference type="NCBI Taxonomy" id="8665"/>
    <lineage>
        <taxon>Eukaryota</taxon>
        <taxon>Metazoa</taxon>
        <taxon>Chordata</taxon>
        <taxon>Craniata</taxon>
        <taxon>Vertebrata</taxon>
        <taxon>Euteleostomi</taxon>
        <taxon>Lepidosauria</taxon>
        <taxon>Squamata</taxon>
        <taxon>Bifurcata</taxon>
        <taxon>Unidentata</taxon>
        <taxon>Episquamata</taxon>
        <taxon>Toxicofera</taxon>
        <taxon>Serpentes</taxon>
        <taxon>Colubroidea</taxon>
        <taxon>Elapidae</taxon>
        <taxon>Elapinae</taxon>
        <taxon>Ophiophagus</taxon>
    </lineage>
</organism>
<comment type="caution">
    <text evidence="3">The sequence shown here is derived from an EMBL/GenBank/DDBJ whole genome shotgun (WGS) entry which is preliminary data.</text>
</comment>